<keyword evidence="1" id="KW-0812">Transmembrane</keyword>
<dbReference type="EMBL" id="MT143996">
    <property type="protein sequence ID" value="QJA45764.1"/>
    <property type="molecule type" value="Genomic_DNA"/>
</dbReference>
<keyword evidence="1" id="KW-1133">Transmembrane helix</keyword>
<proteinExistence type="predicted"/>
<sequence length="51" mass="5915">MEDERMDVFDKPRFNASMVVVGLFGVGFFALCAWIAWLFGSWVCRIIELIK</sequence>
<dbReference type="AlphaFoldDB" id="A0A6H1ZDY3"/>
<keyword evidence="1" id="KW-0472">Membrane</keyword>
<accession>A0A6H1ZDY3</accession>
<evidence type="ECO:0000313" key="2">
    <source>
        <dbReference type="EMBL" id="QJA45764.1"/>
    </source>
</evidence>
<dbReference type="EMBL" id="MT144621">
    <property type="protein sequence ID" value="QJH95517.1"/>
    <property type="molecule type" value="Genomic_DNA"/>
</dbReference>
<reference evidence="2" key="1">
    <citation type="submission" date="2020-03" db="EMBL/GenBank/DDBJ databases">
        <title>The deep terrestrial virosphere.</title>
        <authorList>
            <person name="Holmfeldt K."/>
            <person name="Nilsson E."/>
            <person name="Simone D."/>
            <person name="Lopez-Fernandez M."/>
            <person name="Wu X."/>
            <person name="de Brujin I."/>
            <person name="Lundin D."/>
            <person name="Andersson A."/>
            <person name="Bertilsson S."/>
            <person name="Dopson M."/>
        </authorList>
    </citation>
    <scope>NUCLEOTIDE SEQUENCE</scope>
    <source>
        <strain evidence="2">TM448A00274</strain>
        <strain evidence="3">TM448B00451</strain>
    </source>
</reference>
<evidence type="ECO:0000313" key="3">
    <source>
        <dbReference type="EMBL" id="QJH95517.1"/>
    </source>
</evidence>
<name>A0A6H1ZDY3_9ZZZZ</name>
<gene>
    <name evidence="2" type="ORF">TM448A00274_0048</name>
    <name evidence="3" type="ORF">TM448B00451_0041</name>
</gene>
<feature type="transmembrane region" description="Helical" evidence="1">
    <location>
        <begin position="20"/>
        <end position="44"/>
    </location>
</feature>
<organism evidence="2">
    <name type="scientific">viral metagenome</name>
    <dbReference type="NCBI Taxonomy" id="1070528"/>
    <lineage>
        <taxon>unclassified sequences</taxon>
        <taxon>metagenomes</taxon>
        <taxon>organismal metagenomes</taxon>
    </lineage>
</organism>
<evidence type="ECO:0000256" key="1">
    <source>
        <dbReference type="SAM" id="Phobius"/>
    </source>
</evidence>
<protein>
    <submittedName>
        <fullName evidence="2">Uncharacterized protein</fullName>
    </submittedName>
</protein>